<dbReference type="Gene3D" id="3.40.50.1820">
    <property type="entry name" value="alpha/beta hydrolase"/>
    <property type="match status" value="1"/>
</dbReference>
<dbReference type="Proteomes" id="UP000031938">
    <property type="component" value="Unassembled WGS sequence"/>
</dbReference>
<dbReference type="GO" id="GO:0008236">
    <property type="term" value="F:serine-type peptidase activity"/>
    <property type="evidence" value="ECO:0007669"/>
    <property type="project" value="InterPro"/>
</dbReference>
<reference evidence="3 4" key="1">
    <citation type="submission" date="2015-01" db="EMBL/GenBank/DDBJ databases">
        <title>Genome sequencing of Jeotgalibacillus soli.</title>
        <authorList>
            <person name="Goh K.M."/>
            <person name="Chan K.-G."/>
            <person name="Yaakop A.S."/>
            <person name="Ee R."/>
            <person name="Gan H.M."/>
            <person name="Chan C.S."/>
        </authorList>
    </citation>
    <scope>NUCLEOTIDE SEQUENCE [LARGE SCALE GENOMIC DNA]</scope>
    <source>
        <strain evidence="3 4">P9</strain>
    </source>
</reference>
<accession>A0A0C2VMK0</accession>
<dbReference type="GO" id="GO:0006508">
    <property type="term" value="P:proteolysis"/>
    <property type="evidence" value="ECO:0007669"/>
    <property type="project" value="InterPro"/>
</dbReference>
<proteinExistence type="predicted"/>
<evidence type="ECO:0000313" key="4">
    <source>
        <dbReference type="Proteomes" id="UP000031938"/>
    </source>
</evidence>
<feature type="domain" description="Peptidase S9 prolyl oligopeptidase catalytic" evidence="2">
    <location>
        <begin position="97"/>
        <end position="251"/>
    </location>
</feature>
<evidence type="ECO:0000256" key="1">
    <source>
        <dbReference type="ARBA" id="ARBA00022801"/>
    </source>
</evidence>
<name>A0A0C2VMK0_9BACL</name>
<dbReference type="PANTHER" id="PTHR22946:SF9">
    <property type="entry name" value="POLYKETIDE TRANSFERASE AF380"/>
    <property type="match status" value="1"/>
</dbReference>
<organism evidence="3 4">
    <name type="scientific">Jeotgalibacillus soli</name>
    <dbReference type="NCBI Taxonomy" id="889306"/>
    <lineage>
        <taxon>Bacteria</taxon>
        <taxon>Bacillati</taxon>
        <taxon>Bacillota</taxon>
        <taxon>Bacilli</taxon>
        <taxon>Bacillales</taxon>
        <taxon>Caryophanaceae</taxon>
        <taxon>Jeotgalibacillus</taxon>
    </lineage>
</organism>
<dbReference type="STRING" id="889306.KP78_20150"/>
<keyword evidence="4" id="KW-1185">Reference proteome</keyword>
<dbReference type="GO" id="GO:0052689">
    <property type="term" value="F:carboxylic ester hydrolase activity"/>
    <property type="evidence" value="ECO:0007669"/>
    <property type="project" value="UniProtKB-ARBA"/>
</dbReference>
<sequence length="255" mass="29334">MITVERQTMHTIPYLHIVKNEARSRQKPTIFFIHGFTSAKEHNLHYAYLYAEKGYRVILPDAPLHGERDEGLDETTLSTRFWNMVIKAIHEVELIKNELCRQELIDESRIGLAGTSMGGIITLGALTQYDWIKVGVSLMGSPAYVGFAQAQIDHFKKNGFTLPMSEEEIQHQLQTLASYDLSLHKEKLNNRPLLFWHGTADTVVPFGPTYAFYKSILPDYESHPEHLRFITEEGEGHKVSREGLLQSVTWFERYL</sequence>
<dbReference type="SUPFAM" id="SSF53474">
    <property type="entry name" value="alpha/beta-Hydrolases"/>
    <property type="match status" value="1"/>
</dbReference>
<dbReference type="RefSeq" id="WP_041088367.1">
    <property type="nucleotide sequence ID" value="NZ_JXRP01000017.1"/>
</dbReference>
<dbReference type="InterPro" id="IPR029058">
    <property type="entry name" value="AB_hydrolase_fold"/>
</dbReference>
<dbReference type="PATRIC" id="fig|889306.3.peg.2032"/>
<comment type="caution">
    <text evidence="3">The sequence shown here is derived from an EMBL/GenBank/DDBJ whole genome shotgun (WGS) entry which is preliminary data.</text>
</comment>
<dbReference type="Pfam" id="PF00326">
    <property type="entry name" value="Peptidase_S9"/>
    <property type="match status" value="1"/>
</dbReference>
<dbReference type="EMBL" id="JXRP01000017">
    <property type="protein sequence ID" value="KIL45666.1"/>
    <property type="molecule type" value="Genomic_DNA"/>
</dbReference>
<evidence type="ECO:0000259" key="2">
    <source>
        <dbReference type="Pfam" id="PF00326"/>
    </source>
</evidence>
<dbReference type="AlphaFoldDB" id="A0A0C2VMK0"/>
<keyword evidence="1" id="KW-0378">Hydrolase</keyword>
<dbReference type="InterPro" id="IPR001375">
    <property type="entry name" value="Peptidase_S9_cat"/>
</dbReference>
<gene>
    <name evidence="3" type="ORF">KP78_20150</name>
</gene>
<evidence type="ECO:0000313" key="3">
    <source>
        <dbReference type="EMBL" id="KIL45666.1"/>
    </source>
</evidence>
<protein>
    <submittedName>
        <fullName evidence="3">Peptidase YitV</fullName>
    </submittedName>
</protein>
<dbReference type="InterPro" id="IPR050261">
    <property type="entry name" value="FrsA_esterase"/>
</dbReference>
<dbReference type="PANTHER" id="PTHR22946">
    <property type="entry name" value="DIENELACTONE HYDROLASE DOMAIN-CONTAINING PROTEIN-RELATED"/>
    <property type="match status" value="1"/>
</dbReference>
<dbReference type="OrthoDB" id="31158at2"/>